<evidence type="ECO:0000313" key="1">
    <source>
        <dbReference type="EMBL" id="GMM47098.1"/>
    </source>
</evidence>
<dbReference type="Proteomes" id="UP001378960">
    <property type="component" value="Unassembled WGS sequence"/>
</dbReference>
<dbReference type="AlphaFoldDB" id="A0AAV5R8G9"/>
<sequence length="863" mass="101998">MLRRSYGILYRRIPTYNGIFTKLPNMLIYPLKNNYLHNMNNFSHYSTLPSIDTNTPTEYYFELQNTFKNTSMSPKIKAKRLKVLLIHLINSLPNGEFPHKNLPFINSVINFIDQTPNPLDSFNSNEILLMLNSVLGAMTLTDVRYIDFFPRFYNALRNTNDYLNDESIRLQLFEIFINYILLSTNRDNVIKVINAFINEEIENHNNININEKVVEILIEAFSNEIKPDTATIILLMEIIQNLNNEKISNNLISLFFKAADEEISESFEDNLVNERLIKFINLMEQKKITNPFDSYVEILYFATKNNYNDVSNQLLEKLGKLTNQFTNDNYSKLIQNDILYALLSSSLKFQKSLYAQNLINILKSIDESQYVEYDWMSLIQYESYNLNENESPLELVKKFNEKLLSLDKDYEFADTDSYNLILESLIWSKKSFKFIEKFRKNFQDEFNVPIDSKSIALIINYLISINSNDSIEIAGNYFMKFKDNVDWENDYEGIYMITLFNLVANIWKHPKLDWSFKLEIYENVKRYEYLFNKDSIYLMMKSAIDQNEGVFAIKILLDQIPELKKDQPKLNVSKYQKIFDCIYDYLTTKSLDNELNKRVYKYLTDYFQIPYDYYPYFVKMFIDNNDPQMALIVFANMKKQSKELKLPPPNEEFYVYLLKSFSKFKDEDAIFKLHLAIKMDLSINLDIKLLNSLMEAYSSLDDPFKTRDVFNLSFSLPKEIGTNNESAYWMLKSLKFATLDHVNDFYNNLSTYEILPDSNLFAEYLIANCYFEQFRTAFDKLIIAEENGDHHLINEYVLKTLHNNCLHDGVRNELKEYCMEKFPVQWENLVKSGQLENNKLDYPDLLANPYDKPHIDVKLISDK</sequence>
<keyword evidence="2" id="KW-1185">Reference proteome</keyword>
<proteinExistence type="predicted"/>
<evidence type="ECO:0000313" key="2">
    <source>
        <dbReference type="Proteomes" id="UP001378960"/>
    </source>
</evidence>
<protein>
    <submittedName>
        <fullName evidence="1">Uncharacterized protein</fullName>
    </submittedName>
</protein>
<reference evidence="1 2" key="1">
    <citation type="journal article" date="2023" name="Elife">
        <title>Identification of key yeast species and microbe-microbe interactions impacting larval growth of Drosophila in the wild.</title>
        <authorList>
            <person name="Mure A."/>
            <person name="Sugiura Y."/>
            <person name="Maeda R."/>
            <person name="Honda K."/>
            <person name="Sakurai N."/>
            <person name="Takahashi Y."/>
            <person name="Watada M."/>
            <person name="Katoh T."/>
            <person name="Gotoh A."/>
            <person name="Gotoh Y."/>
            <person name="Taniguchi I."/>
            <person name="Nakamura K."/>
            <person name="Hayashi T."/>
            <person name="Katayama T."/>
            <person name="Uemura T."/>
            <person name="Hattori Y."/>
        </authorList>
    </citation>
    <scope>NUCLEOTIDE SEQUENCE [LARGE SCALE GENOMIC DNA]</scope>
    <source>
        <strain evidence="1 2">PK-24</strain>
    </source>
</reference>
<name>A0AAV5R8G9_PICKL</name>
<gene>
    <name evidence="1" type="ORF">DAPK24_036730</name>
</gene>
<accession>A0AAV5R8G9</accession>
<comment type="caution">
    <text evidence="1">The sequence shown here is derived from an EMBL/GenBank/DDBJ whole genome shotgun (WGS) entry which is preliminary data.</text>
</comment>
<organism evidence="1 2">
    <name type="scientific">Pichia kluyveri</name>
    <name type="common">Yeast</name>
    <dbReference type="NCBI Taxonomy" id="36015"/>
    <lineage>
        <taxon>Eukaryota</taxon>
        <taxon>Fungi</taxon>
        <taxon>Dikarya</taxon>
        <taxon>Ascomycota</taxon>
        <taxon>Saccharomycotina</taxon>
        <taxon>Pichiomycetes</taxon>
        <taxon>Pichiales</taxon>
        <taxon>Pichiaceae</taxon>
        <taxon>Pichia</taxon>
    </lineage>
</organism>
<dbReference type="EMBL" id="BTGB01000005">
    <property type="protein sequence ID" value="GMM47098.1"/>
    <property type="molecule type" value="Genomic_DNA"/>
</dbReference>